<dbReference type="Proteomes" id="UP001353858">
    <property type="component" value="Unassembled WGS sequence"/>
</dbReference>
<evidence type="ECO:0000256" key="1">
    <source>
        <dbReference type="ARBA" id="ARBA00001946"/>
    </source>
</evidence>
<dbReference type="GO" id="GO:0004161">
    <property type="term" value="F:dimethylallyltranstransferase activity"/>
    <property type="evidence" value="ECO:0007669"/>
    <property type="project" value="TreeGrafter"/>
</dbReference>
<comment type="similarity">
    <text evidence="6">Belongs to the FPP/GGPP synthase family.</text>
</comment>
<name>A0AAN7NY15_9COLE</name>
<dbReference type="EMBL" id="JARPUR010000007">
    <property type="protein sequence ID" value="KAK4872379.1"/>
    <property type="molecule type" value="Genomic_DNA"/>
</dbReference>
<evidence type="ECO:0000256" key="6">
    <source>
        <dbReference type="RuleBase" id="RU004466"/>
    </source>
</evidence>
<gene>
    <name evidence="7" type="ORF">RN001_014408</name>
</gene>
<evidence type="ECO:0000313" key="7">
    <source>
        <dbReference type="EMBL" id="KAK4872379.1"/>
    </source>
</evidence>
<keyword evidence="2 6" id="KW-0808">Transferase</keyword>
<organism evidence="7 8">
    <name type="scientific">Aquatica leii</name>
    <dbReference type="NCBI Taxonomy" id="1421715"/>
    <lineage>
        <taxon>Eukaryota</taxon>
        <taxon>Metazoa</taxon>
        <taxon>Ecdysozoa</taxon>
        <taxon>Arthropoda</taxon>
        <taxon>Hexapoda</taxon>
        <taxon>Insecta</taxon>
        <taxon>Pterygota</taxon>
        <taxon>Neoptera</taxon>
        <taxon>Endopterygota</taxon>
        <taxon>Coleoptera</taxon>
        <taxon>Polyphaga</taxon>
        <taxon>Elateriformia</taxon>
        <taxon>Elateroidea</taxon>
        <taxon>Lampyridae</taxon>
        <taxon>Luciolinae</taxon>
        <taxon>Aquatica</taxon>
    </lineage>
</organism>
<dbReference type="Gene3D" id="1.10.600.10">
    <property type="entry name" value="Farnesyl Diphosphate Synthase"/>
    <property type="match status" value="1"/>
</dbReference>
<evidence type="ECO:0000256" key="4">
    <source>
        <dbReference type="ARBA" id="ARBA00022842"/>
    </source>
</evidence>
<evidence type="ECO:0000256" key="2">
    <source>
        <dbReference type="ARBA" id="ARBA00022679"/>
    </source>
</evidence>
<protein>
    <recommendedName>
        <fullName evidence="9">Farnesyl pyrophosphate synthase</fullName>
    </recommendedName>
</protein>
<accession>A0AAN7NY15</accession>
<comment type="caution">
    <text evidence="7">The sequence shown here is derived from an EMBL/GenBank/DDBJ whole genome shotgun (WGS) entry which is preliminary data.</text>
</comment>
<dbReference type="GO" id="GO:0045337">
    <property type="term" value="P:farnesyl diphosphate biosynthetic process"/>
    <property type="evidence" value="ECO:0007669"/>
    <property type="project" value="TreeGrafter"/>
</dbReference>
<evidence type="ECO:0000313" key="8">
    <source>
        <dbReference type="Proteomes" id="UP001353858"/>
    </source>
</evidence>
<dbReference type="PANTHER" id="PTHR11525">
    <property type="entry name" value="FARNESYL-PYROPHOSPHATE SYNTHETASE"/>
    <property type="match status" value="1"/>
</dbReference>
<evidence type="ECO:0000256" key="5">
    <source>
        <dbReference type="ARBA" id="ARBA00033740"/>
    </source>
</evidence>
<reference evidence="8" key="1">
    <citation type="submission" date="2023-01" db="EMBL/GenBank/DDBJ databases">
        <title>Key to firefly adult light organ development and bioluminescence: homeobox transcription factors regulate luciferase expression and transportation to peroxisome.</title>
        <authorList>
            <person name="Fu X."/>
        </authorList>
    </citation>
    <scope>NUCLEOTIDE SEQUENCE [LARGE SCALE GENOMIC DNA]</scope>
</reference>
<dbReference type="GO" id="GO:0042811">
    <property type="term" value="P:pheromone biosynthetic process"/>
    <property type="evidence" value="ECO:0007669"/>
    <property type="project" value="UniProtKB-ARBA"/>
</dbReference>
<dbReference type="AlphaFoldDB" id="A0AAN7NY15"/>
<comment type="pathway">
    <text evidence="5">Pheromone biosynthesis.</text>
</comment>
<dbReference type="GO" id="GO:0004337">
    <property type="term" value="F:(2E,6E)-farnesyl diphosphate synthase activity"/>
    <property type="evidence" value="ECO:0007669"/>
    <property type="project" value="TreeGrafter"/>
</dbReference>
<keyword evidence="3" id="KW-0479">Metal-binding</keyword>
<dbReference type="InterPro" id="IPR039702">
    <property type="entry name" value="FPS1-like"/>
</dbReference>
<dbReference type="SUPFAM" id="SSF48576">
    <property type="entry name" value="Terpenoid synthases"/>
    <property type="match status" value="1"/>
</dbReference>
<dbReference type="GO" id="GO:0005737">
    <property type="term" value="C:cytoplasm"/>
    <property type="evidence" value="ECO:0007669"/>
    <property type="project" value="TreeGrafter"/>
</dbReference>
<dbReference type="Pfam" id="PF00348">
    <property type="entry name" value="polyprenyl_synt"/>
    <property type="match status" value="1"/>
</dbReference>
<evidence type="ECO:0008006" key="9">
    <source>
        <dbReference type="Google" id="ProtNLM"/>
    </source>
</evidence>
<comment type="cofactor">
    <cofactor evidence="1">
        <name>Mg(2+)</name>
        <dbReference type="ChEBI" id="CHEBI:18420"/>
    </cofactor>
</comment>
<keyword evidence="4" id="KW-0460">Magnesium</keyword>
<dbReference type="InterPro" id="IPR000092">
    <property type="entry name" value="Polyprenyl_synt"/>
</dbReference>
<proteinExistence type="inferred from homology"/>
<dbReference type="PANTHER" id="PTHR11525:SF0">
    <property type="entry name" value="FARNESYL PYROPHOSPHATE SYNTHASE"/>
    <property type="match status" value="1"/>
</dbReference>
<dbReference type="GO" id="GO:0046872">
    <property type="term" value="F:metal ion binding"/>
    <property type="evidence" value="ECO:0007669"/>
    <property type="project" value="UniProtKB-KW"/>
</dbReference>
<evidence type="ECO:0000256" key="3">
    <source>
        <dbReference type="ARBA" id="ARBA00022723"/>
    </source>
</evidence>
<dbReference type="InterPro" id="IPR008949">
    <property type="entry name" value="Isoprenoid_synthase_dom_sf"/>
</dbReference>
<sequence length="396" mass="45834">MSQILRHVIRRYSLNNTKPNSLSVWLTKDSNSASKDNKLAPTNIGLEEEIHQAFTSIYRQIVKDCFPRNWDDELTDVITRFDKLCNHAEANRTLYASPTLINAYRVLADKSQLTSKNMELTYILAWCFELGLLSLCLLDDFLDEEKIRWRKPTWHTLPNIGVTVVADIKLVHDAAWILLKKHFKNHPSYAALSNLLTDCIVKTCYGQTIDSNAVSDFKDKRDVNVISMNTYESLVKYKAGYCVFKHPTLAAMYLDNNIDYNTIKTFEKSLDKFTIQTQASNDMLDCYGNYNTFCRIGKDIENGKCTWLSATAVKHASQNQLELFLKNYGKKEVQCQEIVKNIYKEIGIIDKYKKFKSDMIRELDKDMQSIPDPRLHHLMQILVDTYINADEDFINN</sequence>
<keyword evidence="8" id="KW-1185">Reference proteome</keyword>